<dbReference type="PANTHER" id="PTHR47961:SF6">
    <property type="entry name" value="DNA-DIRECTED DNA POLYMERASE"/>
    <property type="match status" value="1"/>
</dbReference>
<protein>
    <recommendedName>
        <fullName evidence="9">DEAD/DEAH box helicase</fullName>
    </recommendedName>
</protein>
<dbReference type="eggNOG" id="COG1204">
    <property type="taxonomic scope" value="Bacteria"/>
</dbReference>
<gene>
    <name evidence="7" type="ORF">F990_03286</name>
</gene>
<keyword evidence="3" id="KW-0347">Helicase</keyword>
<dbReference type="GO" id="GO:0003676">
    <property type="term" value="F:nucleic acid binding"/>
    <property type="evidence" value="ECO:0007669"/>
    <property type="project" value="InterPro"/>
</dbReference>
<sequence length="1135" mass="131265">MNKELIEELIKNHLKPEFRGRLIDRGLSRSMIWDNGILPENSSDFSDELTYDLLSYGYSLLSLAIKSIDNDVNETLKNQAFEKAATALMTVIYNGSTNYSKYSFHTLMCAGAYHLAHFSAKSYSLLNRVEEHLSNNILEKSLSLLLTRDFDRLLDIIPVWKFDLKNDLDSLVNKDIHNELDETSVHLTYLNSVLVNRYLEVIYEYLDLLKVGNSSRLESINKILNENISISLKYNFIEDWWIYRITLYLLNDLWDRTYHNILPIEKNNPEWNGYRTKFIEHLMNKDNAEIDLWPSQIEGANRAIYDLENLVISLPTSAGKTRIAELCILRALSKKKKVIFITPLRALSIQTEITLMNTFTYLGNTVSSLYGGMSLYGYQREQFSDSDILIGTPEKLDFLIKHDPELLNDVGLIIMDEGHMIGPAEREVKFEVLIQCLLNREDSDSRRIVCLSAILPSGQELDNFVSWISYDRQGQAITSSWRPTDLRFGIIYPNNSDTGFRLDYVIGAQKPFIPNFIPKIVNNRSKYPNSQQELCLSIAEKFVHDGQNVLIYCPMQKSVNALAKKLVQMTRSRKLDFKNLNIDSEYFHNAVRVADELFGSNHYIVECLKLGIVVHHGKLPKEYRTALELLIKNCKVGLIISSPTLAQGLNLQVNVVLFQSIYRMRDTIPQTEFKNVIGRAGRSFVDLQGIVLYANYDNSSYKAQTWEKLTKGEEQLPLVSGLKDIVLNLLITLIKSQTEKDIEKIYEHIVNSSFKFDFSLDNSKNQLSEKELEKWSERLNLLDYSIINLVGDKDFDILELAEQIDIALQHSLFYKQIQEYSTDEQLMFKKFVQKRAEYLWNKTTESTRKQLYLSGVSFDTIENHDPIIEEIFEIIKNIESILTGSNIDKDKIILNINELADKLFSINEFSPNDLPEKHADILTNWLSGKKYLMNDDIDKIVGFIENDVSYKLVWALEFLKSRHNICAKTEIEVETFDYISQALEYGLIDKCAMTLMQLGIGSRLQVQELTDYLDFIDPKHVIKWLSELNLDDIQNQFSTGLINSLRKLRTKINPFDKKKIITTLTEEPVIWLIDDPESYMFSNLKLININLETFILSNKAEAIGKLKEFIELSSMKILHIYIEDSTVDIKYEYFE</sequence>
<dbReference type="PROSITE" id="PS51192">
    <property type="entry name" value="HELICASE_ATP_BIND_1"/>
    <property type="match status" value="1"/>
</dbReference>
<keyword evidence="2" id="KW-0378">Hydrolase</keyword>
<accession>V2UYA8</accession>
<dbReference type="InterPro" id="IPR014001">
    <property type="entry name" value="Helicase_ATP-bd"/>
</dbReference>
<dbReference type="Pfam" id="PF00271">
    <property type="entry name" value="Helicase_C"/>
    <property type="match status" value="1"/>
</dbReference>
<dbReference type="EMBL" id="AYEV01000045">
    <property type="protein sequence ID" value="ESK53611.1"/>
    <property type="molecule type" value="Genomic_DNA"/>
</dbReference>
<evidence type="ECO:0008006" key="9">
    <source>
        <dbReference type="Google" id="ProtNLM"/>
    </source>
</evidence>
<dbReference type="InterPro" id="IPR011545">
    <property type="entry name" value="DEAD/DEAH_box_helicase_dom"/>
</dbReference>
<keyword evidence="8" id="KW-1185">Reference proteome</keyword>
<dbReference type="SMART" id="SM00487">
    <property type="entry name" value="DEXDc"/>
    <property type="match status" value="1"/>
</dbReference>
<evidence type="ECO:0000256" key="2">
    <source>
        <dbReference type="ARBA" id="ARBA00022801"/>
    </source>
</evidence>
<dbReference type="SMART" id="SM00490">
    <property type="entry name" value="HELICc"/>
    <property type="match status" value="1"/>
</dbReference>
<dbReference type="RefSeq" id="WP_018679517.1">
    <property type="nucleotide sequence ID" value="NZ_AYEV01000045.1"/>
</dbReference>
<evidence type="ECO:0000259" key="5">
    <source>
        <dbReference type="PROSITE" id="PS51192"/>
    </source>
</evidence>
<dbReference type="SUPFAM" id="SSF52540">
    <property type="entry name" value="P-loop containing nucleoside triphosphate hydrolases"/>
    <property type="match status" value="1"/>
</dbReference>
<dbReference type="GO" id="GO:0004386">
    <property type="term" value="F:helicase activity"/>
    <property type="evidence" value="ECO:0007669"/>
    <property type="project" value="UniProtKB-KW"/>
</dbReference>
<dbReference type="OrthoDB" id="9815222at2"/>
<keyword evidence="1" id="KW-0547">Nucleotide-binding</keyword>
<dbReference type="Gene3D" id="3.40.50.300">
    <property type="entry name" value="P-loop containing nucleotide triphosphate hydrolases"/>
    <property type="match status" value="2"/>
</dbReference>
<comment type="caution">
    <text evidence="7">The sequence shown here is derived from an EMBL/GenBank/DDBJ whole genome shotgun (WGS) entry which is preliminary data.</text>
</comment>
<keyword evidence="4" id="KW-0067">ATP-binding</keyword>
<evidence type="ECO:0000313" key="7">
    <source>
        <dbReference type="EMBL" id="ESK53611.1"/>
    </source>
</evidence>
<dbReference type="AlphaFoldDB" id="V2UYA8"/>
<evidence type="ECO:0000259" key="6">
    <source>
        <dbReference type="PROSITE" id="PS51194"/>
    </source>
</evidence>
<dbReference type="STRING" id="202955.GCA_000759995_00559"/>
<feature type="domain" description="Helicase C-terminal" evidence="6">
    <location>
        <begin position="530"/>
        <end position="726"/>
    </location>
</feature>
<organism evidence="7 8">
    <name type="scientific">Acinetobacter tjernbergiae DSM 14971 = CIP 107465</name>
    <dbReference type="NCBI Taxonomy" id="1120928"/>
    <lineage>
        <taxon>Bacteria</taxon>
        <taxon>Pseudomonadati</taxon>
        <taxon>Pseudomonadota</taxon>
        <taxon>Gammaproteobacteria</taxon>
        <taxon>Moraxellales</taxon>
        <taxon>Moraxellaceae</taxon>
        <taxon>Acinetobacter</taxon>
    </lineage>
</organism>
<name>V2UYA8_9GAMM</name>
<dbReference type="GO" id="GO:0005524">
    <property type="term" value="F:ATP binding"/>
    <property type="evidence" value="ECO:0007669"/>
    <property type="project" value="UniProtKB-KW"/>
</dbReference>
<dbReference type="Proteomes" id="UP000017404">
    <property type="component" value="Unassembled WGS sequence"/>
</dbReference>
<dbReference type="GO" id="GO:0016787">
    <property type="term" value="F:hydrolase activity"/>
    <property type="evidence" value="ECO:0007669"/>
    <property type="project" value="UniProtKB-KW"/>
</dbReference>
<feature type="domain" description="Helicase ATP-binding" evidence="5">
    <location>
        <begin position="301"/>
        <end position="473"/>
    </location>
</feature>
<dbReference type="InterPro" id="IPR027417">
    <property type="entry name" value="P-loop_NTPase"/>
</dbReference>
<dbReference type="PROSITE" id="PS51194">
    <property type="entry name" value="HELICASE_CTER"/>
    <property type="match status" value="1"/>
</dbReference>
<dbReference type="InterPro" id="IPR001650">
    <property type="entry name" value="Helicase_C-like"/>
</dbReference>
<dbReference type="Pfam" id="PF00270">
    <property type="entry name" value="DEAD"/>
    <property type="match status" value="1"/>
</dbReference>
<evidence type="ECO:0000256" key="1">
    <source>
        <dbReference type="ARBA" id="ARBA00022741"/>
    </source>
</evidence>
<evidence type="ECO:0000256" key="3">
    <source>
        <dbReference type="ARBA" id="ARBA00022806"/>
    </source>
</evidence>
<dbReference type="CDD" id="cd17921">
    <property type="entry name" value="DEXHc_Ski2"/>
    <property type="match status" value="1"/>
</dbReference>
<reference evidence="7 8" key="1">
    <citation type="submission" date="2013-10" db="EMBL/GenBank/DDBJ databases">
        <title>The Genome Sequence of Acinetobacter tjernbergiae CIP107465.</title>
        <authorList>
            <consortium name="The Broad Institute Genomics Platform"/>
            <consortium name="The Broad Institute Genome Sequencing Center for Infectious Disease"/>
            <person name="Cerqueira G."/>
            <person name="Feldgarden M."/>
            <person name="Courvalin P."/>
            <person name="Grillot-Courvalin C."/>
            <person name="Clermont D."/>
            <person name="Rocha E."/>
            <person name="Yoon E.-J."/>
            <person name="Nemec A."/>
            <person name="Young S.K."/>
            <person name="Zeng Q."/>
            <person name="Gargeya S."/>
            <person name="Fitzgerald M."/>
            <person name="Abouelleil A."/>
            <person name="Alvarado L."/>
            <person name="Berlin A.M."/>
            <person name="Chapman S.B."/>
            <person name="Gainer-Dewar J."/>
            <person name="Goldberg J."/>
            <person name="Gnerre S."/>
            <person name="Griggs A."/>
            <person name="Gujja S."/>
            <person name="Hansen M."/>
            <person name="Howarth C."/>
            <person name="Imamovic A."/>
            <person name="Ireland A."/>
            <person name="Larimer J."/>
            <person name="McCowan C."/>
            <person name="Murphy C."/>
            <person name="Pearson M."/>
            <person name="Poon T.W."/>
            <person name="Priest M."/>
            <person name="Roberts A."/>
            <person name="Saif S."/>
            <person name="Shea T."/>
            <person name="Sykes S."/>
            <person name="Wortman J."/>
            <person name="Nusbaum C."/>
            <person name="Birren B."/>
        </authorList>
    </citation>
    <scope>NUCLEOTIDE SEQUENCE [LARGE SCALE GENOMIC DNA]</scope>
    <source>
        <strain evidence="7 8">CIP 107465</strain>
    </source>
</reference>
<dbReference type="InterPro" id="IPR050474">
    <property type="entry name" value="Hel308_SKI2-like"/>
</dbReference>
<dbReference type="PANTHER" id="PTHR47961">
    <property type="entry name" value="DNA POLYMERASE THETA, PUTATIVE (AFU_ORTHOLOGUE AFUA_1G05260)-RELATED"/>
    <property type="match status" value="1"/>
</dbReference>
<evidence type="ECO:0000256" key="4">
    <source>
        <dbReference type="ARBA" id="ARBA00022840"/>
    </source>
</evidence>
<proteinExistence type="predicted"/>
<evidence type="ECO:0000313" key="8">
    <source>
        <dbReference type="Proteomes" id="UP000017404"/>
    </source>
</evidence>
<dbReference type="PATRIC" id="fig|1120928.5.peg.3325"/>